<dbReference type="Proteomes" id="UP000803844">
    <property type="component" value="Unassembled WGS sequence"/>
</dbReference>
<keyword evidence="4" id="KW-0408">Iron</keyword>
<evidence type="ECO:0000313" key="11">
    <source>
        <dbReference type="Proteomes" id="UP000803844"/>
    </source>
</evidence>
<comment type="catalytic activity">
    <reaction evidence="8">
        <text>2 [3Fe-4S](0)-[protein] + 2 Fe(2+)-[Dph3] + NADH = 2 [4Fe-4S](1+)-[protein] + 2 [Dph3] + NAD(+) + H(+)</text>
        <dbReference type="Rhea" id="RHEA:71239"/>
        <dbReference type="Rhea" id="RHEA-COMP:17997"/>
        <dbReference type="Rhea" id="RHEA-COMP:17998"/>
        <dbReference type="Rhea" id="RHEA-COMP:18001"/>
        <dbReference type="Rhea" id="RHEA-COMP:18002"/>
        <dbReference type="ChEBI" id="CHEBI:15378"/>
        <dbReference type="ChEBI" id="CHEBI:29033"/>
        <dbReference type="ChEBI" id="CHEBI:33723"/>
        <dbReference type="ChEBI" id="CHEBI:47402"/>
        <dbReference type="ChEBI" id="CHEBI:57540"/>
        <dbReference type="ChEBI" id="CHEBI:57945"/>
        <dbReference type="ChEBI" id="CHEBI:83228"/>
    </reaction>
</comment>
<evidence type="ECO:0000256" key="4">
    <source>
        <dbReference type="ARBA" id="ARBA00023004"/>
    </source>
</evidence>
<evidence type="ECO:0000256" key="7">
    <source>
        <dbReference type="ARBA" id="ARBA00041070"/>
    </source>
</evidence>
<accession>A0A9P5CPT3</accession>
<dbReference type="GeneID" id="63841185"/>
<dbReference type="PANTHER" id="PTHR21454:SF31">
    <property type="entry name" value="DIPHTHAMIDE BIOSYNTHESIS PROTEIN 3"/>
    <property type="match status" value="1"/>
</dbReference>
<evidence type="ECO:0000256" key="3">
    <source>
        <dbReference type="ARBA" id="ARBA00022723"/>
    </source>
</evidence>
<name>A0A9P5CPT3_CRYP1</name>
<gene>
    <name evidence="10" type="ORF">M406DRAFT_38344</name>
</gene>
<dbReference type="Gene3D" id="3.10.660.10">
    <property type="entry name" value="DPH Zinc finger"/>
    <property type="match status" value="1"/>
</dbReference>
<evidence type="ECO:0000259" key="9">
    <source>
        <dbReference type="PROSITE" id="PS51074"/>
    </source>
</evidence>
<dbReference type="PROSITE" id="PS51074">
    <property type="entry name" value="DPH_MB"/>
    <property type="match status" value="1"/>
</dbReference>
<evidence type="ECO:0000256" key="8">
    <source>
        <dbReference type="ARBA" id="ARBA00048125"/>
    </source>
</evidence>
<proteinExistence type="inferred from homology"/>
<feature type="domain" description="DPH-type MB" evidence="9">
    <location>
        <begin position="9"/>
        <end position="66"/>
    </location>
</feature>
<dbReference type="InterPro" id="IPR044248">
    <property type="entry name" value="DPH3/4-like"/>
</dbReference>
<evidence type="ECO:0000313" key="10">
    <source>
        <dbReference type="EMBL" id="KAF3765752.1"/>
    </source>
</evidence>
<dbReference type="GO" id="GO:0046872">
    <property type="term" value="F:metal ion binding"/>
    <property type="evidence" value="ECO:0007669"/>
    <property type="project" value="UniProtKB-KW"/>
</dbReference>
<dbReference type="SUPFAM" id="SSF144217">
    <property type="entry name" value="CSL zinc finger"/>
    <property type="match status" value="1"/>
</dbReference>
<dbReference type="Pfam" id="PF05207">
    <property type="entry name" value="Zn_ribbon_CSL"/>
    <property type="match status" value="1"/>
</dbReference>
<evidence type="ECO:0000256" key="6">
    <source>
        <dbReference type="ARBA" id="ARBA00036267"/>
    </source>
</evidence>
<dbReference type="FunFam" id="3.10.660.10:FF:000001">
    <property type="entry name" value="Diphthamide biosynthesis 3"/>
    <property type="match status" value="1"/>
</dbReference>
<keyword evidence="3" id="KW-0479">Metal-binding</keyword>
<dbReference type="AlphaFoldDB" id="A0A9P5CPT3"/>
<keyword evidence="11" id="KW-1185">Reference proteome</keyword>
<comment type="catalytic activity">
    <reaction evidence="6">
        <text>[3Fe-4S](1+)-[protein] + Fe(2+)-[Dph3] = [3Fe-4S](0)-[protein] + Fe(3+)-[Dph3]</text>
        <dbReference type="Rhea" id="RHEA:71235"/>
        <dbReference type="Rhea" id="RHEA-COMP:17996"/>
        <dbReference type="Rhea" id="RHEA-COMP:17997"/>
        <dbReference type="Rhea" id="RHEA-COMP:18002"/>
        <dbReference type="Rhea" id="RHEA-COMP:18003"/>
        <dbReference type="ChEBI" id="CHEBI:29033"/>
        <dbReference type="ChEBI" id="CHEBI:29034"/>
        <dbReference type="ChEBI" id="CHEBI:33751"/>
        <dbReference type="ChEBI" id="CHEBI:47402"/>
        <dbReference type="ChEBI" id="CHEBI:83228"/>
    </reaction>
</comment>
<sequence length="82" mass="9468">MSDEEEISVYDEVEIEDMTYDEALQTYFYPCPCGDRFQIALADLQDEETDIAVCPSCSLMIRVIYEVVRQPFPPEPTHLVLT</sequence>
<protein>
    <recommendedName>
        <fullName evidence="7">Diphthamide biosynthesis protein 3</fullName>
    </recommendedName>
</protein>
<comment type="caution">
    <text evidence="10">The sequence shown here is derived from an EMBL/GenBank/DDBJ whole genome shotgun (WGS) entry which is preliminary data.</text>
</comment>
<comment type="pathway">
    <text evidence="2">Protein modification; peptidyl-diphthamide biosynthesis.</text>
</comment>
<dbReference type="GO" id="GO:0017183">
    <property type="term" value="P:protein histidyl modification to diphthamide"/>
    <property type="evidence" value="ECO:0007669"/>
    <property type="project" value="InterPro"/>
</dbReference>
<dbReference type="PANTHER" id="PTHR21454">
    <property type="entry name" value="DPH3 HOMOLOG-RELATED"/>
    <property type="match status" value="1"/>
</dbReference>
<dbReference type="InterPro" id="IPR007872">
    <property type="entry name" value="DPH_MB_dom"/>
</dbReference>
<dbReference type="EMBL" id="MU032347">
    <property type="protein sequence ID" value="KAF3765752.1"/>
    <property type="molecule type" value="Genomic_DNA"/>
</dbReference>
<comment type="similarity">
    <text evidence="5">Belongs to the DPH3 family.</text>
</comment>
<organism evidence="10 11">
    <name type="scientific">Cryphonectria parasitica (strain ATCC 38755 / EP155)</name>
    <dbReference type="NCBI Taxonomy" id="660469"/>
    <lineage>
        <taxon>Eukaryota</taxon>
        <taxon>Fungi</taxon>
        <taxon>Dikarya</taxon>
        <taxon>Ascomycota</taxon>
        <taxon>Pezizomycotina</taxon>
        <taxon>Sordariomycetes</taxon>
        <taxon>Sordariomycetidae</taxon>
        <taxon>Diaporthales</taxon>
        <taxon>Cryphonectriaceae</taxon>
        <taxon>Cryphonectria-Endothia species complex</taxon>
        <taxon>Cryphonectria</taxon>
    </lineage>
</organism>
<dbReference type="OrthoDB" id="66964at2759"/>
<dbReference type="RefSeq" id="XP_040776713.1">
    <property type="nucleotide sequence ID" value="XM_040924056.1"/>
</dbReference>
<dbReference type="InterPro" id="IPR036671">
    <property type="entry name" value="DPH_MB_sf"/>
</dbReference>
<comment type="cofactor">
    <cofactor evidence="1">
        <name>Fe(2+)</name>
        <dbReference type="ChEBI" id="CHEBI:29033"/>
    </cofactor>
</comment>
<evidence type="ECO:0000256" key="1">
    <source>
        <dbReference type="ARBA" id="ARBA00001954"/>
    </source>
</evidence>
<reference evidence="10" key="1">
    <citation type="journal article" date="2020" name="Phytopathology">
        <title>Genome sequence of the chestnut blight fungus Cryphonectria parasitica EP155: A fundamental resource for an archetypical invasive plant pathogen.</title>
        <authorList>
            <person name="Crouch J.A."/>
            <person name="Dawe A."/>
            <person name="Aerts A."/>
            <person name="Barry K."/>
            <person name="Churchill A.C.L."/>
            <person name="Grimwood J."/>
            <person name="Hillman B."/>
            <person name="Milgroom M.G."/>
            <person name="Pangilinan J."/>
            <person name="Smith M."/>
            <person name="Salamov A."/>
            <person name="Schmutz J."/>
            <person name="Yadav J."/>
            <person name="Grigoriev I.V."/>
            <person name="Nuss D."/>
        </authorList>
    </citation>
    <scope>NUCLEOTIDE SEQUENCE</scope>
    <source>
        <strain evidence="10">EP155</strain>
    </source>
</reference>
<evidence type="ECO:0000256" key="5">
    <source>
        <dbReference type="ARBA" id="ARBA00024032"/>
    </source>
</evidence>
<evidence type="ECO:0000256" key="2">
    <source>
        <dbReference type="ARBA" id="ARBA00005156"/>
    </source>
</evidence>